<dbReference type="EMBL" id="FNFV01000007">
    <property type="protein sequence ID" value="SDK99704.1"/>
    <property type="molecule type" value="Genomic_DNA"/>
</dbReference>
<name>A0A1G9GGB6_9RHOB</name>
<organism evidence="2 3">
    <name type="scientific">Meinhardsimonia xiamenensis</name>
    <dbReference type="NCBI Taxonomy" id="990712"/>
    <lineage>
        <taxon>Bacteria</taxon>
        <taxon>Pseudomonadati</taxon>
        <taxon>Pseudomonadota</taxon>
        <taxon>Alphaproteobacteria</taxon>
        <taxon>Rhodobacterales</taxon>
        <taxon>Paracoccaceae</taxon>
        <taxon>Meinhardsimonia</taxon>
    </lineage>
</organism>
<feature type="signal peptide" evidence="1">
    <location>
        <begin position="1"/>
        <end position="26"/>
    </location>
</feature>
<evidence type="ECO:0000256" key="1">
    <source>
        <dbReference type="SAM" id="SignalP"/>
    </source>
</evidence>
<protein>
    <submittedName>
        <fullName evidence="2">Uncharacterized protein</fullName>
    </submittedName>
</protein>
<sequence length="142" mass="15434">MMRIMGRLTAAASAMALVSLLPGASAAQDAPMTPEEFEAHVTGRTLAYAEGGEVYGVEQYLPGRRVIWAFVGEQCQRGWWYSQGELICFVYDEEPNPQCWRFFRAPAGGLIAEFADGEPGLSLYEAQNTEGPLICPGPDVGV</sequence>
<dbReference type="Proteomes" id="UP000199328">
    <property type="component" value="Unassembled WGS sequence"/>
</dbReference>
<keyword evidence="1" id="KW-0732">Signal</keyword>
<evidence type="ECO:0000313" key="3">
    <source>
        <dbReference type="Proteomes" id="UP000199328"/>
    </source>
</evidence>
<accession>A0A1G9GGB6</accession>
<gene>
    <name evidence="2" type="ORF">SAMN05216257_10788</name>
</gene>
<dbReference type="STRING" id="990712.SAMN05216257_10788"/>
<reference evidence="3" key="1">
    <citation type="submission" date="2016-10" db="EMBL/GenBank/DDBJ databases">
        <authorList>
            <person name="Varghese N."/>
            <person name="Submissions S."/>
        </authorList>
    </citation>
    <scope>NUCLEOTIDE SEQUENCE [LARGE SCALE GENOMIC DNA]</scope>
    <source>
        <strain evidence="3">CGMCC 1.10789</strain>
    </source>
</reference>
<proteinExistence type="predicted"/>
<dbReference type="AlphaFoldDB" id="A0A1G9GGB6"/>
<evidence type="ECO:0000313" key="2">
    <source>
        <dbReference type="EMBL" id="SDK99704.1"/>
    </source>
</evidence>
<keyword evidence="3" id="KW-1185">Reference proteome</keyword>
<feature type="chain" id="PRO_5011455735" evidence="1">
    <location>
        <begin position="27"/>
        <end position="142"/>
    </location>
</feature>